<dbReference type="EMBL" id="PDJZ01000010">
    <property type="protein sequence ID" value="RXJ83530.1"/>
    <property type="molecule type" value="Genomic_DNA"/>
</dbReference>
<dbReference type="Proteomes" id="UP000290870">
    <property type="component" value="Unassembled WGS sequence"/>
</dbReference>
<dbReference type="AlphaFoldDB" id="A0A4Q0ZCW5"/>
<evidence type="ECO:0000259" key="1">
    <source>
        <dbReference type="Pfam" id="PF13156"/>
    </source>
</evidence>
<dbReference type="OrthoDB" id="5363706at2"/>
<name>A0A4Q0ZCW5_9BACT</name>
<dbReference type="Pfam" id="PF13156">
    <property type="entry name" value="Mrr_cat_2"/>
    <property type="match status" value="1"/>
</dbReference>
<proteinExistence type="predicted"/>
<dbReference type="InterPro" id="IPR039442">
    <property type="entry name" value="Mrr-like_dom"/>
</dbReference>
<comment type="caution">
    <text evidence="2">The sequence shown here is derived from an EMBL/GenBank/DDBJ whole genome shotgun (WGS) entry which is preliminary data.</text>
</comment>
<evidence type="ECO:0000313" key="3">
    <source>
        <dbReference type="Proteomes" id="UP000290870"/>
    </source>
</evidence>
<protein>
    <recommendedName>
        <fullName evidence="1">Mrr-like domain-containing protein</fullName>
    </recommendedName>
</protein>
<feature type="domain" description="Mrr-like" evidence="1">
    <location>
        <begin position="192"/>
        <end position="242"/>
    </location>
</feature>
<gene>
    <name evidence="2" type="ORF">CRU90_09075</name>
</gene>
<dbReference type="SUPFAM" id="SSF52980">
    <property type="entry name" value="Restriction endonuclease-like"/>
    <property type="match status" value="1"/>
</dbReference>
<sequence length="284" mass="33735">MAFKLINNYHYYLIRQIIDDKKITQFKLYNVSEETISMLVDVIPGTVTVYIYNQEDNSRIDLTSDLGKIESINIDDYKFAVTLHFYSNQINFQEGSIFINNIIMNQSNIDKIKSLDKKFSFSRRFGTKGNYEYIFYKLKNMDYKVIHESKEYISLQNTKNDSTTNKGNEYEKFIGKKYELLNKNVVYYGLENGKKDNGIDLIIEDEKNITFVQCKNWVSNDHYKINQKDLRAFIGDCYMFMFNNNIDKSHHFHFIVSDEKLLTTSAELYLKENKKLKYKVIPFE</sequence>
<evidence type="ECO:0000313" key="2">
    <source>
        <dbReference type="EMBL" id="RXJ83530.1"/>
    </source>
</evidence>
<dbReference type="RefSeq" id="WP_128986970.1">
    <property type="nucleotide sequence ID" value="NZ_PDJZ01000010.1"/>
</dbReference>
<reference evidence="2 3" key="1">
    <citation type="submission" date="2017-10" db="EMBL/GenBank/DDBJ databases">
        <title>Genomics of the genus Arcobacter.</title>
        <authorList>
            <person name="Perez-Cataluna A."/>
            <person name="Figueras M.J."/>
        </authorList>
    </citation>
    <scope>NUCLEOTIDE SEQUENCE [LARGE SCALE GENOMIC DNA]</scope>
    <source>
        <strain evidence="2 3">F26</strain>
    </source>
</reference>
<organism evidence="2 3">
    <name type="scientific">Arcobacter cloacae</name>
    <dbReference type="NCBI Taxonomy" id="1054034"/>
    <lineage>
        <taxon>Bacteria</taxon>
        <taxon>Pseudomonadati</taxon>
        <taxon>Campylobacterota</taxon>
        <taxon>Epsilonproteobacteria</taxon>
        <taxon>Campylobacterales</taxon>
        <taxon>Arcobacteraceae</taxon>
        <taxon>Arcobacter</taxon>
    </lineage>
</organism>
<dbReference type="InterPro" id="IPR011335">
    <property type="entry name" value="Restrct_endonuc-II-like"/>
</dbReference>
<accession>A0A4Q0ZCW5</accession>